<dbReference type="GeneID" id="100907026"/>
<dbReference type="AlphaFoldDB" id="A0AAJ7SE28"/>
<evidence type="ECO:0000313" key="2">
    <source>
        <dbReference type="Proteomes" id="UP000694867"/>
    </source>
</evidence>
<proteinExistence type="predicted"/>
<accession>A0AAJ7SE28</accession>
<keyword evidence="2" id="KW-1185">Reference proteome</keyword>
<dbReference type="SUPFAM" id="SSF57756">
    <property type="entry name" value="Retrovirus zinc finger-like domains"/>
    <property type="match status" value="1"/>
</dbReference>
<dbReference type="PANTHER" id="PTHR32344:SF1">
    <property type="entry name" value="U1-TYPE DOMAIN-CONTAINING PROTEIN"/>
    <property type="match status" value="1"/>
</dbReference>
<name>A0AAJ7SE28_9ACAR</name>
<feature type="non-terminal residue" evidence="3">
    <location>
        <position position="307"/>
    </location>
</feature>
<dbReference type="PANTHER" id="PTHR32344">
    <property type="entry name" value="U1-TYPE DOMAIN-CONTAINING PROTEIN"/>
    <property type="match status" value="1"/>
</dbReference>
<protein>
    <submittedName>
        <fullName evidence="3">Uncharacterized protein LOC100907026</fullName>
    </submittedName>
</protein>
<dbReference type="Proteomes" id="UP000694867">
    <property type="component" value="Unplaced"/>
</dbReference>
<evidence type="ECO:0000313" key="3">
    <source>
        <dbReference type="RefSeq" id="XP_028967041.1"/>
    </source>
</evidence>
<dbReference type="GO" id="GO:0006357">
    <property type="term" value="P:regulation of transcription by RNA polymerase II"/>
    <property type="evidence" value="ECO:0007669"/>
    <property type="project" value="InterPro"/>
</dbReference>
<evidence type="ECO:0000259" key="1">
    <source>
        <dbReference type="Pfam" id="PF04937"/>
    </source>
</evidence>
<dbReference type="KEGG" id="goe:100907026"/>
<sequence length="307" mass="34475">MLAARACFKCLKLNHDAKHCREGPKTKCRYCNASHYAIICPKAFKNQAGKPQRSVSTNINVDSLETDVLSTDGTVLLCKICEKEISSDKKFLVSQHISSVKHKSLAERKKQSASPSLIQMRPFLEASGKQSQFYVDLCDAFVSAGIPLRKLDSEKFSYFLEKYCGQQVPSSVTLRLHYLKNIYEKKLEFIRRCVSDKPIWVSIDETTDATGRYVANTVIGLLTATENRSFLLHAEDLERTNSSTVAQAFMNALSILWPGGVKHERVLLFVTDAAPYMTKAGKALKVIFPRMIHVTCVVHALHRVAEE</sequence>
<dbReference type="RefSeq" id="XP_028967041.1">
    <property type="nucleotide sequence ID" value="XM_029111208.1"/>
</dbReference>
<dbReference type="GO" id="GO:0008270">
    <property type="term" value="F:zinc ion binding"/>
    <property type="evidence" value="ECO:0007669"/>
    <property type="project" value="InterPro"/>
</dbReference>
<organism evidence="2 3">
    <name type="scientific">Galendromus occidentalis</name>
    <name type="common">western predatory mite</name>
    <dbReference type="NCBI Taxonomy" id="34638"/>
    <lineage>
        <taxon>Eukaryota</taxon>
        <taxon>Metazoa</taxon>
        <taxon>Ecdysozoa</taxon>
        <taxon>Arthropoda</taxon>
        <taxon>Chelicerata</taxon>
        <taxon>Arachnida</taxon>
        <taxon>Acari</taxon>
        <taxon>Parasitiformes</taxon>
        <taxon>Mesostigmata</taxon>
        <taxon>Gamasina</taxon>
        <taxon>Phytoseioidea</taxon>
        <taxon>Phytoseiidae</taxon>
        <taxon>Typhlodrominae</taxon>
        <taxon>Galendromus</taxon>
    </lineage>
</organism>
<dbReference type="InterPro" id="IPR033375">
    <property type="entry name" value="Cggbp1"/>
</dbReference>
<dbReference type="InterPro" id="IPR036875">
    <property type="entry name" value="Znf_CCHC_sf"/>
</dbReference>
<dbReference type="GO" id="GO:0005634">
    <property type="term" value="C:nucleus"/>
    <property type="evidence" value="ECO:0007669"/>
    <property type="project" value="InterPro"/>
</dbReference>
<feature type="domain" description="DUF659" evidence="1">
    <location>
        <begin position="169"/>
        <end position="307"/>
    </location>
</feature>
<dbReference type="InterPro" id="IPR007021">
    <property type="entry name" value="DUF659"/>
</dbReference>
<reference evidence="3" key="1">
    <citation type="submission" date="2025-08" db="UniProtKB">
        <authorList>
            <consortium name="RefSeq"/>
        </authorList>
    </citation>
    <scope>IDENTIFICATION</scope>
</reference>
<dbReference type="GO" id="GO:0003690">
    <property type="term" value="F:double-stranded DNA binding"/>
    <property type="evidence" value="ECO:0007669"/>
    <property type="project" value="InterPro"/>
</dbReference>
<dbReference type="Pfam" id="PF04937">
    <property type="entry name" value="DUF659"/>
    <property type="match status" value="1"/>
</dbReference>
<gene>
    <name evidence="3" type="primary">LOC100907026</name>
</gene>